<sequence length="80" mass="8643">MRAGDEVPVPEEPFGAPVMNVTKIDNGEVTLEWRRGDGSRTSITLLSPDGGLQLDGYDLTVTVQGKRAVLRITKSDTSAR</sequence>
<organism evidence="1 2">
    <name type="scientific">Streptomyces capitiformicae</name>
    <dbReference type="NCBI Taxonomy" id="2014920"/>
    <lineage>
        <taxon>Bacteria</taxon>
        <taxon>Bacillati</taxon>
        <taxon>Actinomycetota</taxon>
        <taxon>Actinomycetes</taxon>
        <taxon>Kitasatosporales</taxon>
        <taxon>Streptomycetaceae</taxon>
        <taxon>Streptomyces</taxon>
    </lineage>
</organism>
<reference evidence="1" key="1">
    <citation type="journal article" date="2014" name="Int. J. Syst. Evol. Microbiol.">
        <title>Complete genome sequence of Corynebacterium casei LMG S-19264T (=DSM 44701T), isolated from a smear-ripened cheese.</title>
        <authorList>
            <consortium name="US DOE Joint Genome Institute (JGI-PGF)"/>
            <person name="Walter F."/>
            <person name="Albersmeier A."/>
            <person name="Kalinowski J."/>
            <person name="Ruckert C."/>
        </authorList>
    </citation>
    <scope>NUCLEOTIDE SEQUENCE</scope>
    <source>
        <strain evidence="1">CGMCC 4.7403</strain>
    </source>
</reference>
<dbReference type="EMBL" id="BNAT01000031">
    <property type="protein sequence ID" value="GHE47702.1"/>
    <property type="molecule type" value="Genomic_DNA"/>
</dbReference>
<accession>A0A918ZDY9</accession>
<comment type="caution">
    <text evidence="1">The sequence shown here is derived from an EMBL/GenBank/DDBJ whole genome shotgun (WGS) entry which is preliminary data.</text>
</comment>
<protein>
    <submittedName>
        <fullName evidence="1">Uncharacterized protein</fullName>
    </submittedName>
</protein>
<gene>
    <name evidence="1" type="ORF">GCM10017771_68680</name>
</gene>
<dbReference type="Proteomes" id="UP000603227">
    <property type="component" value="Unassembled WGS sequence"/>
</dbReference>
<keyword evidence="2" id="KW-1185">Reference proteome</keyword>
<name>A0A918ZDY9_9ACTN</name>
<dbReference type="AlphaFoldDB" id="A0A918ZDY9"/>
<reference evidence="1" key="2">
    <citation type="submission" date="2020-09" db="EMBL/GenBank/DDBJ databases">
        <authorList>
            <person name="Sun Q."/>
            <person name="Zhou Y."/>
        </authorList>
    </citation>
    <scope>NUCLEOTIDE SEQUENCE</scope>
    <source>
        <strain evidence="1">CGMCC 4.7403</strain>
    </source>
</reference>
<evidence type="ECO:0000313" key="2">
    <source>
        <dbReference type="Proteomes" id="UP000603227"/>
    </source>
</evidence>
<proteinExistence type="predicted"/>
<evidence type="ECO:0000313" key="1">
    <source>
        <dbReference type="EMBL" id="GHE47702.1"/>
    </source>
</evidence>